<feature type="repeat" description="NHL" evidence="2">
    <location>
        <begin position="112"/>
        <end position="154"/>
    </location>
</feature>
<dbReference type="RefSeq" id="WP_377502299.1">
    <property type="nucleotide sequence ID" value="NZ_JBHULU010000001.1"/>
</dbReference>
<comment type="caution">
    <text evidence="5">The sequence shown here is derived from an EMBL/GenBank/DDBJ whole genome shotgun (WGS) entry which is preliminary data.</text>
</comment>
<evidence type="ECO:0000313" key="5">
    <source>
        <dbReference type="EMBL" id="MFD2512359.1"/>
    </source>
</evidence>
<feature type="domain" description="IPT/TIG" evidence="4">
    <location>
        <begin position="1184"/>
        <end position="1264"/>
    </location>
</feature>
<sequence>MRTALLILILSFSFITPSLAQSTSYTIDYVKGNVLNNAQDVIVGNDGLLYVADSYSTRAFDPAGNFKGEFHLKGIYNDWYSHNTLTRDSNGNIYVISFDGIIHKISPDDEVLFTFGEKSASGIRDAPKGIVVDQVGNIFVADTKNHRILKYDQQGIIILSFGSFGLEPGQLNTPTQLAVDNDGNLYVADTENHRIQVFDQQGAFIREIGASVDPAMQFYPSDVSVDSYGNVYVADIAHHKILVYSSAGKLIKSFGSKGTGNGQFTTPSFSIAVDASGFIYVSDNSNRSRIQKFNAAGDYILSFGSIITENNLLSSPFTVESDPVGNYFVADNSNKKISKFDKYGNHLLSFGGKADADGKFNFIIFDMELDKQGNLYVFEPNIKGSVQKFNSRGEFVTRFAPTSITTSVEPTPEPIPEPTPELPAKPHYILLDHEGYIYLVEKTFIYKYDPSGKLIKRLTLINNETGNPIELTKAALYGPTGIKIDNKGQIHVSHKRDIKKYDLNGNYIGDFIPQEHPYGLNANDIDFDSDNNMYVANWSYIKKFNSETGELLAVSSYHSFLLHILGSKISVNSSGTKVYVTSALNTLSCFTNGLTQEYSSPVKYITGSIYQDLNENCNKESIESTLTGIIVEATPGPYYGISDRNGNYSIEVDSGTYTLSQVLPKAISGKNVDQCEPELQVSFEHQENTSFNNNFGNKITLSPYLTISLSSNRRRRCFENNTIIKYANEGYATAVDAKVHLQLPGQVELLSADKPFVRQPDGTYIFKVGDLIAGKTGTITIKDIVVCGDESIRGLTVCTKAWITPLNVQPPPTATITVTGNCNSGTGYVRFVLKNVGKNSMETRKPFRLYLDGQLATIETFKLITGDSLVLWIPTGGKTARLEADQPEGNGDNKVVSKTVEDCHTSNSSAVAASRGFVNVLSSDDEEPEVAEECLPIIDSYDPNDKLVSPIGLTEENYTPTGIELKYKIRFQNTGTDVAYRVVVVDTLSEHLDLSTLQLGAASHSYRYNVSGMGKPVITWTFDNIMLPDSTSDEPGSHGFIQFTIKPKAGLPEKTAVENFADIFFDFNSPVRTNTTVNHIYDMPPVVNEEVRLEAEQIIASPAITDFSPEAGRFGAEVTLTGKNFGPTPEQNKVYFNGMLATVRYASATQLRVLVPESSSSGAVKVITPDGGIQTTKDFEVYQPPVISSFTPGEGVPSATVTLEGMNLTADWLQRIKLGSEICEIISAKGTSAVVRVPQLALTGSFEIITKGGQTSSTEQFVVWHQPVITSLSNYLDKVGATVVISGENYAADAARNIVHFGTVQAQVLEASASHLKVLVPAGATTATVSVETPGGKISSSRLFEVIPAPVLVSFTPERGPIGTEVSLIGENFLALGMQDTIYINGDKAQVLNATTEKVTIRIPRGATTGKIKIAGIGGFALSATDFVVEELRAEEAIEVFPNPTTGHFTIRFAHADFDIQSVEIYTSVGRVIHTVPVASPRPEKLEVDITKAKPGMYLLRIQTDRGTVVKKLNLI</sequence>
<feature type="domain" description="IPT/TIG" evidence="4">
    <location>
        <begin position="1349"/>
        <end position="1430"/>
    </location>
</feature>
<dbReference type="Gene3D" id="2.60.40.10">
    <property type="entry name" value="Immunoglobulins"/>
    <property type="match status" value="4"/>
</dbReference>
<dbReference type="SUPFAM" id="SSF81296">
    <property type="entry name" value="E set domains"/>
    <property type="match status" value="4"/>
</dbReference>
<dbReference type="SUPFAM" id="SSF63829">
    <property type="entry name" value="Calcium-dependent phosphotriesterase"/>
    <property type="match status" value="2"/>
</dbReference>
<dbReference type="Pfam" id="PF24595">
    <property type="entry name" value="DUF7619"/>
    <property type="match status" value="1"/>
</dbReference>
<keyword evidence="1" id="KW-0677">Repeat</keyword>
<evidence type="ECO:0000256" key="1">
    <source>
        <dbReference type="ARBA" id="ARBA00022737"/>
    </source>
</evidence>
<dbReference type="CDD" id="cd00603">
    <property type="entry name" value="IPT_PCSR"/>
    <property type="match status" value="2"/>
</dbReference>
<dbReference type="Gene3D" id="2.120.10.30">
    <property type="entry name" value="TolB, C-terminal domain"/>
    <property type="match status" value="3"/>
</dbReference>
<dbReference type="InterPro" id="IPR014756">
    <property type="entry name" value="Ig_E-set"/>
</dbReference>
<feature type="signal peptide" evidence="3">
    <location>
        <begin position="1"/>
        <end position="20"/>
    </location>
</feature>
<feature type="repeat" description="NHL" evidence="2">
    <location>
        <begin position="251"/>
        <end position="296"/>
    </location>
</feature>
<proteinExistence type="predicted"/>
<feature type="repeat" description="NHL" evidence="2">
    <location>
        <begin position="160"/>
        <end position="201"/>
    </location>
</feature>
<evidence type="ECO:0000313" key="6">
    <source>
        <dbReference type="Proteomes" id="UP001597544"/>
    </source>
</evidence>
<dbReference type="NCBIfam" id="TIGR04183">
    <property type="entry name" value="Por_Secre_tail"/>
    <property type="match status" value="1"/>
</dbReference>
<reference evidence="6" key="1">
    <citation type="journal article" date="2019" name="Int. J. Syst. Evol. Microbiol.">
        <title>The Global Catalogue of Microorganisms (GCM) 10K type strain sequencing project: providing services to taxonomists for standard genome sequencing and annotation.</title>
        <authorList>
            <consortium name="The Broad Institute Genomics Platform"/>
            <consortium name="The Broad Institute Genome Sequencing Center for Infectious Disease"/>
            <person name="Wu L."/>
            <person name="Ma J."/>
        </authorList>
    </citation>
    <scope>NUCLEOTIDE SEQUENCE [LARGE SCALE GENOMIC DNA]</scope>
    <source>
        <strain evidence="6">KCTC 42498</strain>
    </source>
</reference>
<dbReference type="InterPro" id="IPR013783">
    <property type="entry name" value="Ig-like_fold"/>
</dbReference>
<dbReference type="EMBL" id="JBHULU010000001">
    <property type="protein sequence ID" value="MFD2512359.1"/>
    <property type="molecule type" value="Genomic_DNA"/>
</dbReference>
<dbReference type="Pfam" id="PF18962">
    <property type="entry name" value="Por_Secre_tail"/>
    <property type="match status" value="1"/>
</dbReference>
<dbReference type="SUPFAM" id="SSF101898">
    <property type="entry name" value="NHL repeat"/>
    <property type="match status" value="1"/>
</dbReference>
<dbReference type="CDD" id="cd05819">
    <property type="entry name" value="NHL"/>
    <property type="match status" value="1"/>
</dbReference>
<dbReference type="InterPro" id="IPR011042">
    <property type="entry name" value="6-blade_b-propeller_TolB-like"/>
</dbReference>
<feature type="domain" description="IPT/TIG" evidence="4">
    <location>
        <begin position="1101"/>
        <end position="1182"/>
    </location>
</feature>
<organism evidence="5 6">
    <name type="scientific">Pontibacter locisalis</name>
    <dbReference type="NCBI Taxonomy" id="1719035"/>
    <lineage>
        <taxon>Bacteria</taxon>
        <taxon>Pseudomonadati</taxon>
        <taxon>Bacteroidota</taxon>
        <taxon>Cytophagia</taxon>
        <taxon>Cytophagales</taxon>
        <taxon>Hymenobacteraceae</taxon>
        <taxon>Pontibacter</taxon>
    </lineage>
</organism>
<feature type="chain" id="PRO_5047384141" evidence="3">
    <location>
        <begin position="21"/>
        <end position="1516"/>
    </location>
</feature>
<dbReference type="InterPro" id="IPR055353">
    <property type="entry name" value="DUF7619"/>
</dbReference>
<dbReference type="InterPro" id="IPR001258">
    <property type="entry name" value="NHL_repeat"/>
</dbReference>
<dbReference type="Proteomes" id="UP001597544">
    <property type="component" value="Unassembled WGS sequence"/>
</dbReference>
<dbReference type="InterPro" id="IPR050952">
    <property type="entry name" value="TRIM-NHL_E3_ligases"/>
</dbReference>
<protein>
    <submittedName>
        <fullName evidence="5">IPT/TIG domain-containing protein</fullName>
    </submittedName>
</protein>
<dbReference type="InterPro" id="IPR026444">
    <property type="entry name" value="Secre_tail"/>
</dbReference>
<name>A0ABW5IH59_9BACT</name>
<keyword evidence="6" id="KW-1185">Reference proteome</keyword>
<evidence type="ECO:0000259" key="4">
    <source>
        <dbReference type="SMART" id="SM00429"/>
    </source>
</evidence>
<dbReference type="SMART" id="SM00429">
    <property type="entry name" value="IPT"/>
    <property type="match status" value="3"/>
</dbReference>
<evidence type="ECO:0000256" key="2">
    <source>
        <dbReference type="PROSITE-ProRule" id="PRU00504"/>
    </source>
</evidence>
<keyword evidence="3" id="KW-0732">Signal</keyword>
<dbReference type="PROSITE" id="PS51125">
    <property type="entry name" value="NHL"/>
    <property type="match status" value="3"/>
</dbReference>
<dbReference type="InterPro" id="IPR002909">
    <property type="entry name" value="IPT_dom"/>
</dbReference>
<dbReference type="Pfam" id="PF01833">
    <property type="entry name" value="TIG"/>
    <property type="match status" value="4"/>
</dbReference>
<evidence type="ECO:0000256" key="3">
    <source>
        <dbReference type="SAM" id="SignalP"/>
    </source>
</evidence>
<dbReference type="PANTHER" id="PTHR24104:SF25">
    <property type="entry name" value="PROTEIN LIN-41"/>
    <property type="match status" value="1"/>
</dbReference>
<accession>A0ABW5IH59</accession>
<dbReference type="Pfam" id="PF01436">
    <property type="entry name" value="NHL"/>
    <property type="match status" value="2"/>
</dbReference>
<gene>
    <name evidence="5" type="ORF">ACFSRY_00655</name>
</gene>
<dbReference type="PANTHER" id="PTHR24104">
    <property type="entry name" value="E3 UBIQUITIN-PROTEIN LIGASE NHLRC1-RELATED"/>
    <property type="match status" value="1"/>
</dbReference>